<dbReference type="InterPro" id="IPR024079">
    <property type="entry name" value="MetalloPept_cat_dom_sf"/>
</dbReference>
<evidence type="ECO:0000256" key="4">
    <source>
        <dbReference type="SAM" id="MobiDB-lite"/>
    </source>
</evidence>
<dbReference type="RefSeq" id="WP_185704478.1">
    <property type="nucleotide sequence ID" value="NZ_JAAXCY010000002.1"/>
</dbReference>
<evidence type="ECO:0000313" key="9">
    <source>
        <dbReference type="Proteomes" id="UP000534677"/>
    </source>
</evidence>
<evidence type="ECO:0000313" key="8">
    <source>
        <dbReference type="Proteomes" id="UP000520513"/>
    </source>
</evidence>
<sequence length="553" mass="60373">MDQRTGKTQRDGKGNDPTQRPDDPHIARINKRSFDMQRAINQLTQGAGTWQDSNRNNKTEIAYSFNNGGFNERQKSEARRSIESWSDVANLRFTENGGPAEGRLTFAISNRERSAYGTYPTPGHHGGGRTVYNPNFAHRHVITHEIGHALGLSHPGRYNGSASDGQRVYAQDSKAHTVMSYFEDNSSGKTLNATPKAPMMDDISAIQKKYGANREIRKEDNTYGFNSNTRRDYYTLNSGRDNATFCVWDGAGNDTLDFSGYRANQVINLRAGSFSDVGGLKGNVSIARDCSIENAIGGTANDVLIGNDSDNRLTGGLGGDRQRGGPGADTFVYNSARDSTPENPDVLMDFASGTDKIDVARTMQEATISSLAFVSTFTGKSGDTVLTYDEKSGMGSVAIDLTGSGKADFLIKTHGKIKPEDIVTGLTTPSPRRVTETVTLPVSPTTEKARFTFESTSDSTYDNARVLTDFVSGTDKIDLSAVMKEANTPFTHVEAYTGRIGDTVVKYNQRSGRYFIGVDLTGNRSTDFLIKSTRPIRPQDIVGLTHPLGKYML</sequence>
<dbReference type="InterPro" id="IPR006026">
    <property type="entry name" value="Peptidase_Metallo"/>
</dbReference>
<comment type="caution">
    <text evidence="7">The sequence shown here is derived from an EMBL/GenBank/DDBJ whole genome shotgun (WGS) entry which is preliminary data.</text>
</comment>
<name>A0A7X1AJS3_9PSED</name>
<dbReference type="GO" id="GO:0006508">
    <property type="term" value="P:proteolysis"/>
    <property type="evidence" value="ECO:0007669"/>
    <property type="project" value="InterPro"/>
</dbReference>
<keyword evidence="2" id="KW-0964">Secreted</keyword>
<dbReference type="SUPFAM" id="SSF55486">
    <property type="entry name" value="Metalloproteases ('zincins'), catalytic domain"/>
    <property type="match status" value="1"/>
</dbReference>
<evidence type="ECO:0000313" key="7">
    <source>
        <dbReference type="EMBL" id="MBC2405635.1"/>
    </source>
</evidence>
<dbReference type="Pfam" id="PF08548">
    <property type="entry name" value="Peptidase_M10_C"/>
    <property type="match status" value="2"/>
</dbReference>
<reference evidence="8 9" key="1">
    <citation type="submission" date="2020-04" db="EMBL/GenBank/DDBJ databases">
        <title>Pseudomonas crami sp. nov., a novel proteolytic bacterial species isolated from cream.</title>
        <authorList>
            <person name="Hofmann K."/>
            <person name="Woller A."/>
            <person name="Huptas C."/>
            <person name="Wenning M."/>
            <person name="Scherer S."/>
            <person name="Doll E.V."/>
        </authorList>
    </citation>
    <scope>NUCLEOTIDE SEQUENCE [LARGE SCALE GENOMIC DNA]</scope>
    <source>
        <strain evidence="6 9">WS 5096</strain>
        <strain evidence="7 8">WS 5106</strain>
    </source>
</reference>
<dbReference type="GO" id="GO:0005509">
    <property type="term" value="F:calcium ion binding"/>
    <property type="evidence" value="ECO:0007669"/>
    <property type="project" value="InterPro"/>
</dbReference>
<dbReference type="InterPro" id="IPR011049">
    <property type="entry name" value="Serralysin-like_metalloprot_C"/>
</dbReference>
<feature type="region of interest" description="Disordered" evidence="4">
    <location>
        <begin position="1"/>
        <end position="25"/>
    </location>
</feature>
<evidence type="ECO:0000256" key="1">
    <source>
        <dbReference type="ARBA" id="ARBA00004613"/>
    </source>
</evidence>
<gene>
    <name evidence="6" type="ORF">HF209_03860</name>
    <name evidence="7" type="ORF">HF257_06440</name>
</gene>
<evidence type="ECO:0000259" key="5">
    <source>
        <dbReference type="SMART" id="SM00235"/>
    </source>
</evidence>
<proteinExistence type="predicted"/>
<keyword evidence="3" id="KW-0677">Repeat</keyword>
<dbReference type="InterPro" id="IPR034033">
    <property type="entry name" value="Serralysin-like"/>
</dbReference>
<dbReference type="GO" id="GO:0008270">
    <property type="term" value="F:zinc ion binding"/>
    <property type="evidence" value="ECO:0007669"/>
    <property type="project" value="InterPro"/>
</dbReference>
<dbReference type="InterPro" id="IPR013858">
    <property type="entry name" value="Peptidase_M10B_C"/>
</dbReference>
<feature type="domain" description="Peptidase metallopeptidase" evidence="5">
    <location>
        <begin position="46"/>
        <end position="193"/>
    </location>
</feature>
<accession>A0A7X1AJS3</accession>
<keyword evidence="9" id="KW-1185">Reference proteome</keyword>
<dbReference type="PRINTS" id="PR00313">
    <property type="entry name" value="CABNDNGRPT"/>
</dbReference>
<dbReference type="Proteomes" id="UP000520513">
    <property type="component" value="Unassembled WGS sequence"/>
</dbReference>
<dbReference type="GO" id="GO:0005615">
    <property type="term" value="C:extracellular space"/>
    <property type="evidence" value="ECO:0007669"/>
    <property type="project" value="InterPro"/>
</dbReference>
<protein>
    <submittedName>
        <fullName evidence="7">Serine 3-dehydrogenase</fullName>
    </submittedName>
</protein>
<evidence type="ECO:0000256" key="2">
    <source>
        <dbReference type="ARBA" id="ARBA00022525"/>
    </source>
</evidence>
<organism evidence="7 8">
    <name type="scientific">Pseudomonas cremoris</name>
    <dbReference type="NCBI Taxonomy" id="2724178"/>
    <lineage>
        <taxon>Bacteria</taxon>
        <taxon>Pseudomonadati</taxon>
        <taxon>Pseudomonadota</taxon>
        <taxon>Gammaproteobacteria</taxon>
        <taxon>Pseudomonadales</taxon>
        <taxon>Pseudomonadaceae</taxon>
        <taxon>Pseudomonas</taxon>
    </lineage>
</organism>
<dbReference type="Pfam" id="PF01400">
    <property type="entry name" value="Astacin"/>
    <property type="match status" value="1"/>
</dbReference>
<evidence type="ECO:0000313" key="6">
    <source>
        <dbReference type="EMBL" id="MBC2380066.1"/>
    </source>
</evidence>
<dbReference type="SMART" id="SM00235">
    <property type="entry name" value="ZnMc"/>
    <property type="match status" value="1"/>
</dbReference>
<dbReference type="AlphaFoldDB" id="A0A7X1AJS3"/>
<dbReference type="CDD" id="cd04277">
    <property type="entry name" value="ZnMc_serralysin_like"/>
    <property type="match status" value="1"/>
</dbReference>
<comment type="subcellular location">
    <subcellularLocation>
        <location evidence="1">Secreted</location>
    </subcellularLocation>
</comment>
<dbReference type="Gene3D" id="3.40.390.10">
    <property type="entry name" value="Collagenase (Catalytic Domain)"/>
    <property type="match status" value="1"/>
</dbReference>
<dbReference type="GO" id="GO:0004222">
    <property type="term" value="F:metalloendopeptidase activity"/>
    <property type="evidence" value="ECO:0007669"/>
    <property type="project" value="InterPro"/>
</dbReference>
<evidence type="ECO:0000256" key="3">
    <source>
        <dbReference type="ARBA" id="ARBA00022737"/>
    </source>
</evidence>
<dbReference type="Gene3D" id="2.150.10.10">
    <property type="entry name" value="Serralysin-like metalloprotease, C-terminal"/>
    <property type="match status" value="2"/>
</dbReference>
<dbReference type="InterPro" id="IPR001506">
    <property type="entry name" value="Peptidase_M12A"/>
</dbReference>
<dbReference type="EMBL" id="JAAXCZ010000002">
    <property type="protein sequence ID" value="MBC2380066.1"/>
    <property type="molecule type" value="Genomic_DNA"/>
</dbReference>
<dbReference type="SUPFAM" id="SSF51120">
    <property type="entry name" value="beta-Roll"/>
    <property type="match status" value="2"/>
</dbReference>
<dbReference type="EMBL" id="JAAXCY010000002">
    <property type="protein sequence ID" value="MBC2405635.1"/>
    <property type="molecule type" value="Genomic_DNA"/>
</dbReference>
<dbReference type="Proteomes" id="UP000534677">
    <property type="component" value="Unassembled WGS sequence"/>
</dbReference>